<dbReference type="PANTHER" id="PTHR37313:SF2">
    <property type="entry name" value="UPF0749 PROTEIN YLXX"/>
    <property type="match status" value="1"/>
</dbReference>
<gene>
    <name evidence="4" type="ORF">CLV47_114111</name>
</gene>
<evidence type="ECO:0000256" key="3">
    <source>
        <dbReference type="SAM" id="Phobius"/>
    </source>
</evidence>
<evidence type="ECO:0000256" key="1">
    <source>
        <dbReference type="ARBA" id="ARBA00009108"/>
    </source>
</evidence>
<sequence>MSEDSRDDTNPDPDEHALEESAADNSAADDSAADHSADETISEDSARTTRRSAKLGSRAGIAIGILCVLLGFAVAVQVRQNSAAGQNLAGARQEDLVRILSDLDGREQRLQGEITDLKNTQQDLSSGGDKAQAAEQQAQKKAAQLAILAGTVGATGPGITLHITDPKSALSPDVMLNVIQELRAAGAEAIQVGTVRIGVTSAITGGDGAVVVDGSPVKMPVDVLAIGDPATIGAAMSIPGGVVSSVKLVGGVVTVTQSGKIDITALRDPQKPDYAEPAGPSK</sequence>
<feature type="transmembrane region" description="Helical" evidence="3">
    <location>
        <begin position="59"/>
        <end position="78"/>
    </location>
</feature>
<evidence type="ECO:0000313" key="5">
    <source>
        <dbReference type="Proteomes" id="UP000237752"/>
    </source>
</evidence>
<dbReference type="GO" id="GO:0005886">
    <property type="term" value="C:plasma membrane"/>
    <property type="evidence" value="ECO:0007669"/>
    <property type="project" value="TreeGrafter"/>
</dbReference>
<evidence type="ECO:0000256" key="2">
    <source>
        <dbReference type="SAM" id="MobiDB-lite"/>
    </source>
</evidence>
<comment type="similarity">
    <text evidence="1">Belongs to the UPF0749 family.</text>
</comment>
<keyword evidence="3" id="KW-0812">Transmembrane</keyword>
<feature type="compositionally biased region" description="Basic and acidic residues" evidence="2">
    <location>
        <begin position="7"/>
        <end position="19"/>
    </location>
</feature>
<dbReference type="Gene3D" id="3.30.70.1880">
    <property type="entry name" value="Protein of unknown function DUF881"/>
    <property type="match status" value="1"/>
</dbReference>
<feature type="region of interest" description="Disordered" evidence="2">
    <location>
        <begin position="1"/>
        <end position="53"/>
    </location>
</feature>
<dbReference type="RefSeq" id="WP_106349984.1">
    <property type="nucleotide sequence ID" value="NZ_PVUE01000014.1"/>
</dbReference>
<dbReference type="Pfam" id="PF05949">
    <property type="entry name" value="DUF881"/>
    <property type="match status" value="1"/>
</dbReference>
<evidence type="ECO:0000313" key="4">
    <source>
        <dbReference type="EMBL" id="PRZ40813.1"/>
    </source>
</evidence>
<proteinExistence type="inferred from homology"/>
<dbReference type="InterPro" id="IPR010273">
    <property type="entry name" value="DUF881"/>
</dbReference>
<dbReference type="PANTHER" id="PTHR37313">
    <property type="entry name" value="UPF0749 PROTEIN RV1825"/>
    <property type="match status" value="1"/>
</dbReference>
<comment type="caution">
    <text evidence="4">The sequence shown here is derived from an EMBL/GenBank/DDBJ whole genome shotgun (WGS) entry which is preliminary data.</text>
</comment>
<accession>A0A2T0ZWV0</accession>
<reference evidence="4 5" key="1">
    <citation type="submission" date="2018-03" db="EMBL/GenBank/DDBJ databases">
        <title>Genomic Encyclopedia of Archaeal and Bacterial Type Strains, Phase II (KMG-II): from individual species to whole genera.</title>
        <authorList>
            <person name="Goeker M."/>
        </authorList>
    </citation>
    <scope>NUCLEOTIDE SEQUENCE [LARGE SCALE GENOMIC DNA]</scope>
    <source>
        <strain evidence="4 5">DSM 100065</strain>
    </source>
</reference>
<dbReference type="Proteomes" id="UP000237752">
    <property type="component" value="Unassembled WGS sequence"/>
</dbReference>
<protein>
    <submittedName>
        <fullName evidence="4">Uncharacterized protein YlxW (UPF0749 family)</fullName>
    </submittedName>
</protein>
<name>A0A2T0ZWV0_9ACTN</name>
<keyword evidence="3" id="KW-1133">Transmembrane helix</keyword>
<dbReference type="OrthoDB" id="3211287at2"/>
<keyword evidence="3" id="KW-0472">Membrane</keyword>
<dbReference type="AlphaFoldDB" id="A0A2T0ZWV0"/>
<organism evidence="4 5">
    <name type="scientific">Antricoccus suffuscus</name>
    <dbReference type="NCBI Taxonomy" id="1629062"/>
    <lineage>
        <taxon>Bacteria</taxon>
        <taxon>Bacillati</taxon>
        <taxon>Actinomycetota</taxon>
        <taxon>Actinomycetes</taxon>
        <taxon>Geodermatophilales</taxon>
        <taxon>Antricoccaceae</taxon>
        <taxon>Antricoccus</taxon>
    </lineage>
</organism>
<keyword evidence="5" id="KW-1185">Reference proteome</keyword>
<dbReference type="EMBL" id="PVUE01000014">
    <property type="protein sequence ID" value="PRZ40813.1"/>
    <property type="molecule type" value="Genomic_DNA"/>
</dbReference>